<protein>
    <recommendedName>
        <fullName evidence="3">YD repeat-containing protein</fullName>
    </recommendedName>
</protein>
<name>A0A917I0H8_9SPHI</name>
<evidence type="ECO:0000313" key="2">
    <source>
        <dbReference type="Proteomes" id="UP000660862"/>
    </source>
</evidence>
<dbReference type="Proteomes" id="UP000660862">
    <property type="component" value="Unassembled WGS sequence"/>
</dbReference>
<evidence type="ECO:0000313" key="1">
    <source>
        <dbReference type="EMBL" id="GGH01667.1"/>
    </source>
</evidence>
<reference evidence="1" key="1">
    <citation type="journal article" date="2014" name="Int. J. Syst. Evol. Microbiol.">
        <title>Complete genome sequence of Corynebacterium casei LMG S-19264T (=DSM 44701T), isolated from a smear-ripened cheese.</title>
        <authorList>
            <consortium name="US DOE Joint Genome Institute (JGI-PGF)"/>
            <person name="Walter F."/>
            <person name="Albersmeier A."/>
            <person name="Kalinowski J."/>
            <person name="Ruckert C."/>
        </authorList>
    </citation>
    <scope>NUCLEOTIDE SEQUENCE</scope>
    <source>
        <strain evidence="1">CGMCC 1.12195</strain>
    </source>
</reference>
<sequence length="580" mass="69142">MTIFSVHNQSEPENDVERRNLKGNVKSYKESVFNRRYDEGTNDMKGKLLQISTHEVHFNSLGKIMEENIHNTEENFSSRTCYLYDDESGYRTKTEHTRYNRAISYQERFDNKGNQIESKTYLKNGTLLSTTNNRYNKNGIIAETKTTYTDKGKEFYNSSLRESRVFTYDSIGNNTEEIVYDAHGPLRAKIVYIYDQSANLIEMQMLDSGNKLLRKEMYEYDSQGNKIVEQEEGGYKLVHQYDATGKKTVSEFSKEDYMSYEYNEDGLLEKEKHYRKHITNAKLLNTIVYKYNKARQLIEEYETDLTWGKSERRLYQYDERGNRIEKKWIKNIGDGDFEEIWSATYDEKGNKLKEVLKADNRTYFEVYLYDENGRKIKTEQYESYLQRTVDKRTTFLYNNKDSLILKTEFNERGNISRDTIIYDEKGRKTHRLSFYDTNKRSTYNKFKYNQNGKLIDRSTFNSDGTLQSRETYEYDEKEGLVMEHRHNSNDEISLTFISKYKTDGALLSREAHRKNGMEDKTTYTYDDKQCLLEEHYYNSNGELTQVIQYKYDDIGNRIEKKTIRWGEITELIKYEITYHQ</sequence>
<keyword evidence="2" id="KW-1185">Reference proteome</keyword>
<evidence type="ECO:0008006" key="3">
    <source>
        <dbReference type="Google" id="ProtNLM"/>
    </source>
</evidence>
<reference evidence="1" key="2">
    <citation type="submission" date="2020-09" db="EMBL/GenBank/DDBJ databases">
        <authorList>
            <person name="Sun Q."/>
            <person name="Zhou Y."/>
        </authorList>
    </citation>
    <scope>NUCLEOTIDE SEQUENCE</scope>
    <source>
        <strain evidence="1">CGMCC 1.12195</strain>
    </source>
</reference>
<organism evidence="1 2">
    <name type="scientific">Parapedobacter pyrenivorans</name>
    <dbReference type="NCBI Taxonomy" id="1305674"/>
    <lineage>
        <taxon>Bacteria</taxon>
        <taxon>Pseudomonadati</taxon>
        <taxon>Bacteroidota</taxon>
        <taxon>Sphingobacteriia</taxon>
        <taxon>Sphingobacteriales</taxon>
        <taxon>Sphingobacteriaceae</taxon>
        <taxon>Parapedobacter</taxon>
    </lineage>
</organism>
<proteinExistence type="predicted"/>
<dbReference type="AlphaFoldDB" id="A0A917I0H8"/>
<comment type="caution">
    <text evidence="1">The sequence shown here is derived from an EMBL/GenBank/DDBJ whole genome shotgun (WGS) entry which is preliminary data.</text>
</comment>
<dbReference type="Gene3D" id="2.180.10.10">
    <property type="entry name" value="RHS repeat-associated core"/>
    <property type="match status" value="1"/>
</dbReference>
<accession>A0A917I0H8</accession>
<dbReference type="EMBL" id="BMER01000006">
    <property type="protein sequence ID" value="GGH01667.1"/>
    <property type="molecule type" value="Genomic_DNA"/>
</dbReference>
<gene>
    <name evidence="1" type="ORF">GCM10007415_42230</name>
</gene>